<evidence type="ECO:0000313" key="2">
    <source>
        <dbReference type="EMBL" id="BAO80579.1"/>
    </source>
</evidence>
<dbReference type="GO" id="GO:0046872">
    <property type="term" value="F:metal ion binding"/>
    <property type="evidence" value="ECO:0007669"/>
    <property type="project" value="InterPro"/>
</dbReference>
<dbReference type="EMBL" id="AP014568">
    <property type="protein sequence ID" value="BAO80579.1"/>
    <property type="molecule type" value="Genomic_DNA"/>
</dbReference>
<name>A0A060NNS6_9BURK</name>
<dbReference type="AlphaFoldDB" id="A0A060NNS6"/>
<reference evidence="2 3" key="1">
    <citation type="journal article" date="2014" name="Nat. Commun.">
        <title>Physiological and genomic features of highly alkaliphilic hydrogen-utilizing Betaproteobacteria from a continental serpentinizing site.</title>
        <authorList>
            <person name="Suzuki S."/>
            <person name="Kuenen J.G."/>
            <person name="Schipper K."/>
            <person name="van der Velde S."/>
            <person name="Ishii S."/>
            <person name="Wu A."/>
            <person name="Sorokin D.Y."/>
            <person name="Tenney A."/>
            <person name="Meng X.Y."/>
            <person name="Morrill P.L."/>
            <person name="Kamagata Y."/>
            <person name="Muyzer G."/>
            <person name="Nealson K.H."/>
        </authorList>
    </citation>
    <scope>NUCLEOTIDE SEQUENCE [LARGE SCALE GENOMIC DNA]</scope>
    <source>
        <strain evidence="2 3">A1</strain>
    </source>
</reference>
<dbReference type="KEGG" id="cbaa:SRAA_0725"/>
<proteinExistence type="predicted"/>
<dbReference type="Proteomes" id="UP000067461">
    <property type="component" value="Chromosome"/>
</dbReference>
<dbReference type="Gene3D" id="3.30.70.100">
    <property type="match status" value="1"/>
</dbReference>
<evidence type="ECO:0000313" key="3">
    <source>
        <dbReference type="Proteomes" id="UP000067461"/>
    </source>
</evidence>
<sequence>MNSHNSIRFEVENLKCGGCASTIEKTLRADPRVTQVVVDPATDSVEIGAAAELRGEFAAKLARLGYPEKGSVEGLRSAAAVAKSYVSCAIGKMSA</sequence>
<organism evidence="2 3">
    <name type="scientific">Serpentinimonas raichei</name>
    <dbReference type="NCBI Taxonomy" id="1458425"/>
    <lineage>
        <taxon>Bacteria</taxon>
        <taxon>Pseudomonadati</taxon>
        <taxon>Pseudomonadota</taxon>
        <taxon>Betaproteobacteria</taxon>
        <taxon>Burkholderiales</taxon>
        <taxon>Comamonadaceae</taxon>
        <taxon>Serpentinimonas</taxon>
    </lineage>
</organism>
<gene>
    <name evidence="2" type="ORF">SRAA_0725</name>
</gene>
<dbReference type="Pfam" id="PF00403">
    <property type="entry name" value="HMA"/>
    <property type="match status" value="1"/>
</dbReference>
<evidence type="ECO:0000259" key="1">
    <source>
        <dbReference type="PROSITE" id="PS50846"/>
    </source>
</evidence>
<feature type="domain" description="HMA" evidence="1">
    <location>
        <begin position="5"/>
        <end position="69"/>
    </location>
</feature>
<dbReference type="PROSITE" id="PS50846">
    <property type="entry name" value="HMA_2"/>
    <property type="match status" value="1"/>
</dbReference>
<protein>
    <submittedName>
        <fullName evidence="2">Copper chaperone</fullName>
    </submittedName>
</protein>
<keyword evidence="3" id="KW-1185">Reference proteome</keyword>
<dbReference type="HOGENOM" id="CLU_134973_5_4_4"/>
<dbReference type="InterPro" id="IPR036163">
    <property type="entry name" value="HMA_dom_sf"/>
</dbReference>
<dbReference type="CDD" id="cd00371">
    <property type="entry name" value="HMA"/>
    <property type="match status" value="1"/>
</dbReference>
<dbReference type="STRING" id="1458425.SRAA_0725"/>
<dbReference type="SUPFAM" id="SSF55008">
    <property type="entry name" value="HMA, heavy metal-associated domain"/>
    <property type="match status" value="1"/>
</dbReference>
<dbReference type="InterPro" id="IPR006121">
    <property type="entry name" value="HMA_dom"/>
</dbReference>
<dbReference type="RefSeq" id="WP_231849324.1">
    <property type="nucleotide sequence ID" value="NZ_AP014568.1"/>
</dbReference>
<accession>A0A060NNS6</accession>